<reference evidence="2" key="1">
    <citation type="submission" date="2015-01" db="EMBL/GenBank/DDBJ databases">
        <authorList>
            <person name="Aksoy S."/>
            <person name="Warren W."/>
            <person name="Wilson R.K."/>
        </authorList>
    </citation>
    <scope>NUCLEOTIDE SEQUENCE [LARGE SCALE GENOMIC DNA]</scope>
    <source>
        <strain evidence="2">IAEA</strain>
    </source>
</reference>
<proteinExistence type="predicted"/>
<organism evidence="1 2">
    <name type="scientific">Glossina palpalis gambiensis</name>
    <dbReference type="NCBI Taxonomy" id="67801"/>
    <lineage>
        <taxon>Eukaryota</taxon>
        <taxon>Metazoa</taxon>
        <taxon>Ecdysozoa</taxon>
        <taxon>Arthropoda</taxon>
        <taxon>Hexapoda</taxon>
        <taxon>Insecta</taxon>
        <taxon>Pterygota</taxon>
        <taxon>Neoptera</taxon>
        <taxon>Endopterygota</taxon>
        <taxon>Diptera</taxon>
        <taxon>Brachycera</taxon>
        <taxon>Muscomorpha</taxon>
        <taxon>Hippoboscoidea</taxon>
        <taxon>Glossinidae</taxon>
        <taxon>Glossina</taxon>
    </lineage>
</organism>
<accession>A0A1B0BKL3</accession>
<dbReference type="VEuPathDB" id="VectorBase:GPPI033146"/>
<protein>
    <submittedName>
        <fullName evidence="1">Uncharacterized protein</fullName>
    </submittedName>
</protein>
<dbReference type="Proteomes" id="UP000092460">
    <property type="component" value="Unassembled WGS sequence"/>
</dbReference>
<evidence type="ECO:0000313" key="1">
    <source>
        <dbReference type="EnsemblMetazoa" id="GPPI033146-PA"/>
    </source>
</evidence>
<dbReference type="STRING" id="67801.A0A1B0BKL3"/>
<dbReference type="AlphaFoldDB" id="A0A1B0BKL3"/>
<evidence type="ECO:0000313" key="2">
    <source>
        <dbReference type="Proteomes" id="UP000092460"/>
    </source>
</evidence>
<dbReference type="EMBL" id="JXJN01015973">
    <property type="status" value="NOT_ANNOTATED_CDS"/>
    <property type="molecule type" value="Genomic_DNA"/>
</dbReference>
<name>A0A1B0BKL3_9MUSC</name>
<dbReference type="EnsemblMetazoa" id="GPPI033146-RA">
    <property type="protein sequence ID" value="GPPI033146-PA"/>
    <property type="gene ID" value="GPPI033146"/>
</dbReference>
<keyword evidence="2" id="KW-1185">Reference proteome</keyword>
<reference evidence="1" key="2">
    <citation type="submission" date="2020-05" db="UniProtKB">
        <authorList>
            <consortium name="EnsemblMetazoa"/>
        </authorList>
    </citation>
    <scope>IDENTIFICATION</scope>
    <source>
        <strain evidence="1">IAEA</strain>
    </source>
</reference>
<sequence length="127" mass="14693">MKFICSAFYPRLAKILFDDGRAMTGLRYAVYRKVLQKDHFLITHGSSAIIGCNMLQLVTEEEYLCDKHKIFLREYGKPAIYCLDHLMRLSDDLIAHCAGRNVKPTQIAMHYVNPKQLYDSAYIPPLH</sequence>